<proteinExistence type="predicted"/>
<dbReference type="InterPro" id="IPR013216">
    <property type="entry name" value="Methyltransf_11"/>
</dbReference>
<feature type="region of interest" description="Disordered" evidence="1">
    <location>
        <begin position="185"/>
        <end position="212"/>
    </location>
</feature>
<evidence type="ECO:0000256" key="1">
    <source>
        <dbReference type="SAM" id="MobiDB-lite"/>
    </source>
</evidence>
<dbReference type="Pfam" id="PF08241">
    <property type="entry name" value="Methyltransf_11"/>
    <property type="match status" value="1"/>
</dbReference>
<dbReference type="Gene3D" id="3.40.50.150">
    <property type="entry name" value="Vaccinia Virus protein VP39"/>
    <property type="match status" value="1"/>
</dbReference>
<keyword evidence="4" id="KW-1185">Reference proteome</keyword>
<reference evidence="3 4" key="1">
    <citation type="submission" date="2015-06" db="EMBL/GenBank/DDBJ databases">
        <title>Talaromyces atroroseus IBT 11181 draft genome.</title>
        <authorList>
            <person name="Rasmussen K.B."/>
            <person name="Rasmussen S."/>
            <person name="Petersen B."/>
            <person name="Sicheritz-Ponten T."/>
            <person name="Mortensen U.H."/>
            <person name="Thrane U."/>
        </authorList>
    </citation>
    <scope>NUCLEOTIDE SEQUENCE [LARGE SCALE GENOMIC DNA]</scope>
    <source>
        <strain evidence="3 4">IBT 11181</strain>
    </source>
</reference>
<feature type="region of interest" description="Disordered" evidence="1">
    <location>
        <begin position="311"/>
        <end position="345"/>
    </location>
</feature>
<feature type="region of interest" description="Disordered" evidence="1">
    <location>
        <begin position="431"/>
        <end position="451"/>
    </location>
</feature>
<comment type="caution">
    <text evidence="3">The sequence shown here is derived from an EMBL/GenBank/DDBJ whole genome shotgun (WGS) entry which is preliminary data.</text>
</comment>
<sequence length="970" mass="107058">MADYRRQVTTMSSPVRLARKPSLNTIIEANENSPGAQSRKDELARQSLHSIQIAMALSPETAKRISTPADSMSTTSSSCSDEEWQQGMRSFDDLYDATDDEESCPSLTESRPSSLASMSIRSSTYSTHSRNRYPSLMIPTSTLWPSLRNPHKSSPVPPTPPPKIPVSPAALSMIPGIVPALHAPPSLDGSLSSDQISNISSPATPDLRPVHDSDWDNTIVRVRHDSNAPSSAGGSSADLTADDERAIETSVDDWNPMLDSFPAIPSGFERDMPSANTQDLAYEPVQPESPELDGINLPPAAIATLQHIPLDSTPGPWSETSEKNDEMWQLSAPPTRPRSATPDSELSGYSFTNLSIPSPGGFFSSLDPKSRYTWSLPSVANPPTSAVAARFYDLPWGQDQGQVVEQVVEVVEEALNDDQPTAVPITAIRIPPTHRRNDSSSSHSPVADVQELDRSGVVYEYDEAYDEELKRQAVANLDRTSVWLAAQRSYLSALRETNPANELTEMETEITSPDVENRPTSSSADSPPRKSVRFSETVQEAIVSPPPPETASKDSIYWRGFQFVLQQTRRRDVFLHSDTRFDAVQSGRLALPQKHTTALLGKFDLIIPERPPYKGPFSQSPRKSVVAEVLADQALFSKLEKEQMVLSQLCQSMWAIDALRYLNGGRLISSPAAQRLSKATHPLGSPETAGKRRLRILDLGGQATGGWAWHVAHDYPNVKIYTVVNKSQEVNSHIKGPPNHRRISVPCLWKLPFRNSQFDVISARSLHALLKVDRPAGEELDEYDLCLRECYRCLKPGGYLEFFTIDSSIARAGPVGTAASVEFTFNLKTRGYDPSPTRAFLGRLQKSHFVDVKRAWLFLPMGLEPVVPEPMRETPNPRVKSQIDCEAIQGPVGSTADIASMTGLLGGWMWEQWLLKLQMEMGQEQDVLLRGVGGVFDEGRKHNAGWTCLCGWAMKPKRRRSTMSEVLSGY</sequence>
<feature type="region of interest" description="Disordered" evidence="1">
    <location>
        <begin position="60"/>
        <end position="83"/>
    </location>
</feature>
<dbReference type="CDD" id="cd02440">
    <property type="entry name" value="AdoMet_MTases"/>
    <property type="match status" value="1"/>
</dbReference>
<evidence type="ECO:0000313" key="3">
    <source>
        <dbReference type="EMBL" id="OKL63431.1"/>
    </source>
</evidence>
<protein>
    <recommendedName>
        <fullName evidence="2">Methyltransferase type 11 domain-containing protein</fullName>
    </recommendedName>
</protein>
<dbReference type="SUPFAM" id="SSF53335">
    <property type="entry name" value="S-adenosyl-L-methionine-dependent methyltransferases"/>
    <property type="match status" value="1"/>
</dbReference>
<dbReference type="OrthoDB" id="10256176at2759"/>
<dbReference type="Proteomes" id="UP000214365">
    <property type="component" value="Unassembled WGS sequence"/>
</dbReference>
<dbReference type="EMBL" id="LFMY01000002">
    <property type="protein sequence ID" value="OKL63431.1"/>
    <property type="molecule type" value="Genomic_DNA"/>
</dbReference>
<feature type="region of interest" description="Disordered" evidence="1">
    <location>
        <begin position="498"/>
        <end position="549"/>
    </location>
</feature>
<feature type="region of interest" description="Disordered" evidence="1">
    <location>
        <begin position="98"/>
        <end position="132"/>
    </location>
</feature>
<dbReference type="AlphaFoldDB" id="A0A1Q5QC24"/>
<name>A0A1Q5QC24_TALAT</name>
<dbReference type="GO" id="GO:0008757">
    <property type="term" value="F:S-adenosylmethionine-dependent methyltransferase activity"/>
    <property type="evidence" value="ECO:0007669"/>
    <property type="project" value="InterPro"/>
</dbReference>
<feature type="compositionally biased region" description="Polar residues" evidence="1">
    <location>
        <begin position="105"/>
        <end position="128"/>
    </location>
</feature>
<dbReference type="PANTHER" id="PTHR43591:SF105">
    <property type="entry name" value="METHYLTRANSFERASE DOMAIN-CONTAINING PROTEIN-RELATED"/>
    <property type="match status" value="1"/>
</dbReference>
<dbReference type="PANTHER" id="PTHR43591">
    <property type="entry name" value="METHYLTRANSFERASE"/>
    <property type="match status" value="1"/>
</dbReference>
<organism evidence="3 4">
    <name type="scientific">Talaromyces atroroseus</name>
    <dbReference type="NCBI Taxonomy" id="1441469"/>
    <lineage>
        <taxon>Eukaryota</taxon>
        <taxon>Fungi</taxon>
        <taxon>Dikarya</taxon>
        <taxon>Ascomycota</taxon>
        <taxon>Pezizomycotina</taxon>
        <taxon>Eurotiomycetes</taxon>
        <taxon>Eurotiomycetidae</taxon>
        <taxon>Eurotiales</taxon>
        <taxon>Trichocomaceae</taxon>
        <taxon>Talaromyces</taxon>
        <taxon>Talaromyces sect. Trachyspermi</taxon>
    </lineage>
</organism>
<evidence type="ECO:0000313" key="4">
    <source>
        <dbReference type="Proteomes" id="UP000214365"/>
    </source>
</evidence>
<evidence type="ECO:0000259" key="2">
    <source>
        <dbReference type="Pfam" id="PF08241"/>
    </source>
</evidence>
<dbReference type="STRING" id="1441469.A0A1Q5QC24"/>
<feature type="compositionally biased region" description="Low complexity" evidence="1">
    <location>
        <begin position="66"/>
        <end position="79"/>
    </location>
</feature>
<dbReference type="InterPro" id="IPR029063">
    <property type="entry name" value="SAM-dependent_MTases_sf"/>
</dbReference>
<dbReference type="GeneID" id="31001583"/>
<feature type="domain" description="Methyltransferase type 11" evidence="2">
    <location>
        <begin position="749"/>
        <end position="800"/>
    </location>
</feature>
<gene>
    <name evidence="3" type="ORF">UA08_01828</name>
</gene>
<dbReference type="RefSeq" id="XP_020123552.1">
    <property type="nucleotide sequence ID" value="XM_020261534.1"/>
</dbReference>
<feature type="compositionally biased region" description="Low complexity" evidence="1">
    <location>
        <begin position="190"/>
        <end position="201"/>
    </location>
</feature>
<accession>A0A1Q5QC24</accession>